<evidence type="ECO:0000313" key="2">
    <source>
        <dbReference type="EMBL" id="GHJ27006.1"/>
    </source>
</evidence>
<organism evidence="2 3">
    <name type="scientific">Streptomyces hygroscopicus</name>
    <dbReference type="NCBI Taxonomy" id="1912"/>
    <lineage>
        <taxon>Bacteria</taxon>
        <taxon>Bacillati</taxon>
        <taxon>Actinomycetota</taxon>
        <taxon>Actinomycetes</taxon>
        <taxon>Kitasatosporales</taxon>
        <taxon>Streptomycetaceae</taxon>
        <taxon>Streptomyces</taxon>
        <taxon>Streptomyces violaceusniger group</taxon>
    </lineage>
</organism>
<sequence length="255" mass="26280">MRKRTLARHRLDLNGADWAHPYPLDPFSPVLYADGGGAAGGDGGQGSGGTGQQGGDGGTGGDGTGGQDPAGQQQAAQQQTPPEGDIKALPEWAQKEITDARKEAGKARTVAKQNAAQEARQQLAQDIGKALGLVTDDKPADPAQLTQQVTDLSGQLRAARVELAAYRAAGKEGANADRLLNSREFADKLAALDPTDEQFAEQLRKAITDEVATDPDLYRAAPAGPARGGAEFNGPPAGDKRPATLTDAIAAKLGG</sequence>
<accession>A0ABQ3TVP6</accession>
<feature type="region of interest" description="Disordered" evidence="1">
    <location>
        <begin position="1"/>
        <end position="88"/>
    </location>
</feature>
<protein>
    <recommendedName>
        <fullName evidence="4">Phage minor structural protein</fullName>
    </recommendedName>
</protein>
<evidence type="ECO:0000313" key="3">
    <source>
        <dbReference type="Proteomes" id="UP001054854"/>
    </source>
</evidence>
<dbReference type="RefSeq" id="WP_236256355.1">
    <property type="nucleotide sequence ID" value="NZ_BNEK01000003.1"/>
</dbReference>
<evidence type="ECO:0000256" key="1">
    <source>
        <dbReference type="SAM" id="MobiDB-lite"/>
    </source>
</evidence>
<keyword evidence="3" id="KW-1185">Reference proteome</keyword>
<name>A0ABQ3TVP6_STRHY</name>
<feature type="compositionally biased region" description="Low complexity" evidence="1">
    <location>
        <begin position="69"/>
        <end position="80"/>
    </location>
</feature>
<feature type="compositionally biased region" description="Low complexity" evidence="1">
    <location>
        <begin position="219"/>
        <end position="230"/>
    </location>
</feature>
<gene>
    <name evidence="2" type="ORF">TPA0910_14390</name>
</gene>
<feature type="compositionally biased region" description="Gly residues" evidence="1">
    <location>
        <begin position="34"/>
        <end position="68"/>
    </location>
</feature>
<comment type="caution">
    <text evidence="2">The sequence shown here is derived from an EMBL/GenBank/DDBJ whole genome shotgun (WGS) entry which is preliminary data.</text>
</comment>
<evidence type="ECO:0008006" key="4">
    <source>
        <dbReference type="Google" id="ProtNLM"/>
    </source>
</evidence>
<feature type="region of interest" description="Disordered" evidence="1">
    <location>
        <begin position="210"/>
        <end position="246"/>
    </location>
</feature>
<proteinExistence type="predicted"/>
<dbReference type="EMBL" id="BNEK01000003">
    <property type="protein sequence ID" value="GHJ27006.1"/>
    <property type="molecule type" value="Genomic_DNA"/>
</dbReference>
<dbReference type="Proteomes" id="UP001054854">
    <property type="component" value="Unassembled WGS sequence"/>
</dbReference>
<reference evidence="2" key="1">
    <citation type="submission" date="2024-05" db="EMBL/GenBank/DDBJ databases">
        <title>Whole genome shotgun sequence of Streptomyces hygroscopicus NBRC 113678.</title>
        <authorList>
            <person name="Komaki H."/>
            <person name="Tamura T."/>
        </authorList>
    </citation>
    <scope>NUCLEOTIDE SEQUENCE</scope>
    <source>
        <strain evidence="2">N11-34</strain>
    </source>
</reference>